<dbReference type="OrthoDB" id="1899410at2759"/>
<reference evidence="2" key="1">
    <citation type="submission" date="2021-01" db="EMBL/GenBank/DDBJ databases">
        <title>Adiantum capillus-veneris genome.</title>
        <authorList>
            <person name="Fang Y."/>
            <person name="Liao Q."/>
        </authorList>
    </citation>
    <scope>NUCLEOTIDE SEQUENCE</scope>
    <source>
        <strain evidence="2">H3</strain>
        <tissue evidence="2">Leaf</tissue>
    </source>
</reference>
<dbReference type="AlphaFoldDB" id="A0A9D4U0E7"/>
<organism evidence="2 3">
    <name type="scientific">Adiantum capillus-veneris</name>
    <name type="common">Maidenhair fern</name>
    <dbReference type="NCBI Taxonomy" id="13818"/>
    <lineage>
        <taxon>Eukaryota</taxon>
        <taxon>Viridiplantae</taxon>
        <taxon>Streptophyta</taxon>
        <taxon>Embryophyta</taxon>
        <taxon>Tracheophyta</taxon>
        <taxon>Polypodiopsida</taxon>
        <taxon>Polypodiidae</taxon>
        <taxon>Polypodiales</taxon>
        <taxon>Pteridineae</taxon>
        <taxon>Pteridaceae</taxon>
        <taxon>Vittarioideae</taxon>
        <taxon>Adiantum</taxon>
    </lineage>
</organism>
<dbReference type="PANTHER" id="PTHR35986">
    <property type="entry name" value="EXPRESSED PROTEIN"/>
    <property type="match status" value="1"/>
</dbReference>
<feature type="compositionally biased region" description="Basic and acidic residues" evidence="1">
    <location>
        <begin position="166"/>
        <end position="183"/>
    </location>
</feature>
<dbReference type="EMBL" id="JABFUD020000025">
    <property type="protein sequence ID" value="KAI5058963.1"/>
    <property type="molecule type" value="Genomic_DNA"/>
</dbReference>
<protein>
    <submittedName>
        <fullName evidence="2">Uncharacterized protein</fullName>
    </submittedName>
</protein>
<dbReference type="PANTHER" id="PTHR35986:SF1">
    <property type="entry name" value="OS10G0430800 PROTEIN"/>
    <property type="match status" value="1"/>
</dbReference>
<evidence type="ECO:0000313" key="2">
    <source>
        <dbReference type="EMBL" id="KAI5058963.1"/>
    </source>
</evidence>
<proteinExistence type="predicted"/>
<gene>
    <name evidence="2" type="ORF">GOP47_0025282</name>
</gene>
<accession>A0A9D4U0E7</accession>
<feature type="region of interest" description="Disordered" evidence="1">
    <location>
        <begin position="145"/>
        <end position="191"/>
    </location>
</feature>
<dbReference type="Proteomes" id="UP000886520">
    <property type="component" value="Chromosome 25"/>
</dbReference>
<evidence type="ECO:0000256" key="1">
    <source>
        <dbReference type="SAM" id="MobiDB-lite"/>
    </source>
</evidence>
<keyword evidence="3" id="KW-1185">Reference proteome</keyword>
<sequence>MSHRPSKEELEAAARCQSKIQSIAQGAFIVAGSTLYAACGLIGRVPLMPKLVGTFAFASAGAYGSLSWSVRHCFEEFLTLDGSYLQEKLISILQNQPVIEPGTRAILEKYYYLESLYDDSGQGTSGIALRKREVLGVSLEKPRREEGSFSNYPDLSENADKSSLNSKDKVEPSSMTRAEDVSDSHLQGHRSNQTVIHDDAIEDPFKALLWGEAEQTRKAARKHTGRMRVLERREYNRARYLEWKAKRNASGWENQAEQTED</sequence>
<comment type="caution">
    <text evidence="2">The sequence shown here is derived from an EMBL/GenBank/DDBJ whole genome shotgun (WGS) entry which is preliminary data.</text>
</comment>
<name>A0A9D4U0E7_ADICA</name>
<evidence type="ECO:0000313" key="3">
    <source>
        <dbReference type="Proteomes" id="UP000886520"/>
    </source>
</evidence>